<comment type="caution">
    <text evidence="2">The sequence shown here is derived from an EMBL/GenBank/DDBJ whole genome shotgun (WGS) entry which is preliminary data.</text>
</comment>
<dbReference type="PANTHER" id="PTHR21015">
    <property type="entry name" value="UDP-N-ACETYLGLUCOSAMINE--N-ACETYLMURAMYL-(PENTAPEPTIDE) PYROPHOSPHORYL-UNDECAPRENOL N-ACETYLGLUCOSAMINE TRANSFERASE 1"/>
    <property type="match status" value="1"/>
</dbReference>
<keyword evidence="2" id="KW-0378">Hydrolase</keyword>
<evidence type="ECO:0000313" key="2">
    <source>
        <dbReference type="EMBL" id="MCQ8180226.1"/>
    </source>
</evidence>
<dbReference type="InterPro" id="IPR000182">
    <property type="entry name" value="GNAT_dom"/>
</dbReference>
<dbReference type="InterPro" id="IPR016181">
    <property type="entry name" value="Acyl_CoA_acyltransferase"/>
</dbReference>
<dbReference type="CDD" id="cd04301">
    <property type="entry name" value="NAT_SF"/>
    <property type="match status" value="1"/>
</dbReference>
<dbReference type="SUPFAM" id="SSF53756">
    <property type="entry name" value="UDP-Glycosyltransferase/glycogen phosphorylase"/>
    <property type="match status" value="1"/>
</dbReference>
<dbReference type="PROSITE" id="PS51186">
    <property type="entry name" value="GNAT"/>
    <property type="match status" value="1"/>
</dbReference>
<dbReference type="Proteomes" id="UP001524569">
    <property type="component" value="Unassembled WGS sequence"/>
</dbReference>
<dbReference type="PANTHER" id="PTHR21015:SF22">
    <property type="entry name" value="GLYCOSYLTRANSFERASE"/>
    <property type="match status" value="1"/>
</dbReference>
<dbReference type="GO" id="GO:0016787">
    <property type="term" value="F:hydrolase activity"/>
    <property type="evidence" value="ECO:0007669"/>
    <property type="project" value="UniProtKB-KW"/>
</dbReference>
<dbReference type="EC" id="3.6.1.57" evidence="2"/>
<organism evidence="2 3">
    <name type="scientific">Methylomonas aurea</name>
    <dbReference type="NCBI Taxonomy" id="2952224"/>
    <lineage>
        <taxon>Bacteria</taxon>
        <taxon>Pseudomonadati</taxon>
        <taxon>Pseudomonadota</taxon>
        <taxon>Gammaproteobacteria</taxon>
        <taxon>Methylococcales</taxon>
        <taxon>Methylococcaceae</taxon>
        <taxon>Methylomonas</taxon>
    </lineage>
</organism>
<dbReference type="SUPFAM" id="SSF55729">
    <property type="entry name" value="Acyl-CoA N-acyltransferases (Nat)"/>
    <property type="match status" value="1"/>
</dbReference>
<proteinExistence type="predicted"/>
<protein>
    <submittedName>
        <fullName evidence="2">UDP-2,4-diacetamido-2,4, 6-trideoxy-beta-L-altropyranose hydrolase</fullName>
        <ecNumber evidence="2">3.6.1.57</ecNumber>
    </submittedName>
</protein>
<dbReference type="Pfam" id="PF13302">
    <property type="entry name" value="Acetyltransf_3"/>
    <property type="match status" value="1"/>
</dbReference>
<dbReference type="InterPro" id="IPR007235">
    <property type="entry name" value="Glyco_trans_28_C"/>
</dbReference>
<dbReference type="Gene3D" id="3.40.50.11190">
    <property type="match status" value="1"/>
</dbReference>
<keyword evidence="3" id="KW-1185">Reference proteome</keyword>
<dbReference type="Pfam" id="PF04101">
    <property type="entry name" value="Glyco_tran_28_C"/>
    <property type="match status" value="1"/>
</dbReference>
<evidence type="ECO:0000313" key="3">
    <source>
        <dbReference type="Proteomes" id="UP001524569"/>
    </source>
</evidence>
<accession>A0ABT1UDC6</accession>
<sequence length="509" mass="55649">MSLKVAIRADASVQMGSGHVMRCLTLADALRERGAEVAFISREHPGNLFSLIEASGHLLLRLPEPTSAPDTRLAHAAWLGTTQTEDAQQTAAALRQFGDPDWLIVDHYAIDAEWQAILRPMVGRIMVIDDLADRRHDCDLLLDQNLQDQIGQTRYDGLLPSTATKLIGSKYALLRPEFKALRAAARIRSGAVERVLVFFGGGDPSNETAKVLLALKSLARDELAVDVVVGGANPHYPQLLELAEHLPACTLYRQVSNMAELMANADLSVGAGGGAMWERSCLGLPTIAISVAANQQPGCEAMAKQGAILYLGAAERVSLELVASALRLVICSPWLVSNMSDSAVSVADGSGTARVCNQLFRRRLQVRLADQSDCERVFGWRNDENTRKFFFNNEAIAWERHREWFLAKLNCADCVLLIGQEADEAIGVLRYDISQQVATVSIYLDPQKHGLGYGSALLAAGEHWLKQYRPLVTELKAEVVCENSASKWAFVKAGFKESVLTFKKVLAGD</sequence>
<evidence type="ECO:0000259" key="1">
    <source>
        <dbReference type="PROSITE" id="PS51186"/>
    </source>
</evidence>
<dbReference type="InterPro" id="IPR020023">
    <property type="entry name" value="PseG"/>
</dbReference>
<dbReference type="Gene3D" id="3.40.50.2000">
    <property type="entry name" value="Glycogen Phosphorylase B"/>
    <property type="match status" value="1"/>
</dbReference>
<reference evidence="2 3" key="1">
    <citation type="submission" date="2022-07" db="EMBL/GenBank/DDBJ databases">
        <title>Methylomonas rivi sp. nov., Methylomonas rosea sp. nov., Methylomonas aureus sp. nov. and Methylomonas subterranea sp. nov., four novel methanotrophs isolated from a freshwater creek and the deep terrestrial subsurface.</title>
        <authorList>
            <person name="Abin C."/>
            <person name="Sankaranarayanan K."/>
            <person name="Garner C."/>
            <person name="Sindelar R."/>
            <person name="Kotary K."/>
            <person name="Garner R."/>
            <person name="Barclay S."/>
            <person name="Lawson P."/>
            <person name="Krumholz L."/>
        </authorList>
    </citation>
    <scope>NUCLEOTIDE SEQUENCE [LARGE SCALE GENOMIC DNA]</scope>
    <source>
        <strain evidence="2 3">SURF-1</strain>
    </source>
</reference>
<dbReference type="EMBL" id="JANIBM010000003">
    <property type="protein sequence ID" value="MCQ8180226.1"/>
    <property type="molecule type" value="Genomic_DNA"/>
</dbReference>
<feature type="domain" description="N-acetyltransferase" evidence="1">
    <location>
        <begin position="364"/>
        <end position="509"/>
    </location>
</feature>
<gene>
    <name evidence="2" type="primary">pseG</name>
    <name evidence="2" type="ORF">NP603_03810</name>
</gene>
<dbReference type="Gene3D" id="3.40.630.30">
    <property type="match status" value="1"/>
</dbReference>
<name>A0ABT1UDC6_9GAMM</name>
<dbReference type="RefSeq" id="WP_256609602.1">
    <property type="nucleotide sequence ID" value="NZ_JANIBM010000003.1"/>
</dbReference>
<dbReference type="NCBIfam" id="TIGR03590">
    <property type="entry name" value="PseG"/>
    <property type="match status" value="1"/>
</dbReference>